<evidence type="ECO:0000313" key="15">
    <source>
        <dbReference type="Proteomes" id="UP001168146"/>
    </source>
</evidence>
<dbReference type="InterPro" id="IPR029063">
    <property type="entry name" value="SAM-dependent_MTases_sf"/>
</dbReference>
<dbReference type="Proteomes" id="UP001175353">
    <property type="component" value="Unassembled WGS sequence"/>
</dbReference>
<dbReference type="Proteomes" id="UP001168146">
    <property type="component" value="Unassembled WGS sequence"/>
</dbReference>
<feature type="binding site" evidence="10">
    <location>
        <begin position="285"/>
        <end position="286"/>
    </location>
    <ligand>
        <name>S-adenosyl-L-methionine</name>
        <dbReference type="ChEBI" id="CHEBI:59789"/>
    </ligand>
</feature>
<evidence type="ECO:0000256" key="8">
    <source>
        <dbReference type="ARBA" id="ARBA00023242"/>
    </source>
</evidence>
<comment type="function">
    <text evidence="10">Specifically methylates the N1 position of guanosine-37 in various cytoplasmic and mitochondrial tRNAs. Methylation is not dependent on the nature of the nucleoside 5' of the target nucleoside. This is the first step in the biosynthesis of wybutosine (yW), a modified base adjacent to the anticodon of tRNAs and required for accurate decoding.</text>
</comment>
<evidence type="ECO:0000256" key="3">
    <source>
        <dbReference type="ARBA" id="ARBA00022603"/>
    </source>
</evidence>
<accession>A0AAN6FT11</accession>
<dbReference type="GO" id="GO:0005634">
    <property type="term" value="C:nucleus"/>
    <property type="evidence" value="ECO:0007669"/>
    <property type="project" value="UniProtKB-SubCell"/>
</dbReference>
<evidence type="ECO:0000256" key="1">
    <source>
        <dbReference type="ARBA" id="ARBA00009775"/>
    </source>
</evidence>
<sequence length="477" mass="52903">MAENMFRAPIHRGMRTLDRSKFKKTASLNAARVFDNKNISKLRSALERSKDALQQDRLGSVHADPDLERAKAGKKCILLRPGVASSRNSPDDANATDGHGAQNAKPYSPTLMELVQQQLIEIVPFSLQLDYAYWTYHDIITAILPEEAQDEVPSGFSQVGHVAHLNLRDDYLPYKTLIAEILMDKNPGVKTVINKIDDVGGENEFRTFKYEVLAGPDDLNVMISEENCMFKFDYSKVYWNTRLNTEHRRLVEIFKEGEAVCDVMAGIGPFAVPAGKKGAFVWANDLNPDSYASLEDAVARNKVVNYVRPFNEDGRTFIKTASAQLAKSSHTVEVMDRVSKKDGPAAKPRVLRTLEEPKTFQHFVLNLPASALTFLPSFIGLYPAALRSQLPEDFEMPLVHVYCFSTKSDDNVAEGVQICEEIGRQLGYTKMRVGKVGVDGEGAVEIFDVADGGGFSGNLGWAIYCEDPTAVSTVELP</sequence>
<dbReference type="PANTHER" id="PTHR23245:SF36">
    <property type="entry name" value="TRNA (GUANINE(37)-N1)-METHYLTRANSFERASE"/>
    <property type="match status" value="1"/>
</dbReference>
<organism evidence="13 15">
    <name type="scientific">Friedmanniomyces endolithicus</name>
    <dbReference type="NCBI Taxonomy" id="329885"/>
    <lineage>
        <taxon>Eukaryota</taxon>
        <taxon>Fungi</taxon>
        <taxon>Dikarya</taxon>
        <taxon>Ascomycota</taxon>
        <taxon>Pezizomycotina</taxon>
        <taxon>Dothideomycetes</taxon>
        <taxon>Dothideomycetidae</taxon>
        <taxon>Mycosphaerellales</taxon>
        <taxon>Teratosphaeriaceae</taxon>
        <taxon>Friedmanniomyces</taxon>
    </lineage>
</organism>
<dbReference type="Pfam" id="PF02475">
    <property type="entry name" value="TRM5-TYW2_MTfase"/>
    <property type="match status" value="1"/>
</dbReference>
<dbReference type="InterPro" id="IPR056743">
    <property type="entry name" value="TRM5-TYW2-like_MTfase"/>
</dbReference>
<comment type="similarity">
    <text evidence="1">Belongs to the class I-like SAM-binding methyltransferase superfamily. TRM5/TYW2 family.</text>
</comment>
<dbReference type="EC" id="2.1.1.228" evidence="10"/>
<comment type="catalytic activity">
    <reaction evidence="9 10">
        <text>guanosine(37) in tRNA + S-adenosyl-L-methionine = N(1)-methylguanosine(37) in tRNA + S-adenosyl-L-homocysteine + H(+)</text>
        <dbReference type="Rhea" id="RHEA:36899"/>
        <dbReference type="Rhea" id="RHEA-COMP:10145"/>
        <dbReference type="Rhea" id="RHEA-COMP:10147"/>
        <dbReference type="ChEBI" id="CHEBI:15378"/>
        <dbReference type="ChEBI" id="CHEBI:57856"/>
        <dbReference type="ChEBI" id="CHEBI:59789"/>
        <dbReference type="ChEBI" id="CHEBI:73542"/>
        <dbReference type="ChEBI" id="CHEBI:74269"/>
        <dbReference type="EC" id="2.1.1.228"/>
    </reaction>
</comment>
<keyword evidence="6 10" id="KW-0819">tRNA processing</keyword>
<reference evidence="13" key="1">
    <citation type="submission" date="2021-12" db="EMBL/GenBank/DDBJ databases">
        <title>Black yeast isolated from Biological Soil Crust.</title>
        <authorList>
            <person name="Kurbessoian T."/>
        </authorList>
    </citation>
    <scope>NUCLEOTIDE SEQUENCE</scope>
    <source>
        <strain evidence="13">CCFEE 5208</strain>
    </source>
</reference>
<name>A0AAN6FT11_9PEZI</name>
<evidence type="ECO:0000256" key="7">
    <source>
        <dbReference type="ARBA" id="ARBA00023128"/>
    </source>
</evidence>
<comment type="subcellular location">
    <subcellularLocation>
        <location evidence="10">Mitochondrion matrix</location>
    </subcellularLocation>
    <subcellularLocation>
        <location evidence="10">Nucleus</location>
    </subcellularLocation>
    <subcellularLocation>
        <location evidence="10">Cytoplasm</location>
    </subcellularLocation>
    <text evidence="10">Predominantly in the mitochondria and in the nucleus.</text>
</comment>
<reference evidence="14" key="2">
    <citation type="submission" date="2023-06" db="EMBL/GenBank/DDBJ databases">
        <title>Black Yeasts Isolated from many extreme environments.</title>
        <authorList>
            <person name="Coleine C."/>
            <person name="Stajich J.E."/>
            <person name="Selbmann L."/>
        </authorList>
    </citation>
    <scope>NUCLEOTIDE SEQUENCE</scope>
    <source>
        <strain evidence="14">CCFEE 5200</strain>
    </source>
</reference>
<evidence type="ECO:0000313" key="16">
    <source>
        <dbReference type="Proteomes" id="UP001175353"/>
    </source>
</evidence>
<evidence type="ECO:0000313" key="13">
    <source>
        <dbReference type="EMBL" id="KAK0322788.1"/>
    </source>
</evidence>
<dbReference type="Gene3D" id="3.30.300.110">
    <property type="entry name" value="Met-10+ protein-like domains"/>
    <property type="match status" value="1"/>
</dbReference>
<keyword evidence="2 10" id="KW-0963">Cytoplasm</keyword>
<dbReference type="PROSITE" id="PS51684">
    <property type="entry name" value="SAM_MT_TRM5_TYW2"/>
    <property type="match status" value="1"/>
</dbReference>
<comment type="subunit">
    <text evidence="10">Monomer.</text>
</comment>
<keyword evidence="4 10" id="KW-0808">Transferase</keyword>
<dbReference type="PANTHER" id="PTHR23245">
    <property type="entry name" value="TRNA METHYLTRANSFERASE"/>
    <property type="match status" value="1"/>
</dbReference>
<dbReference type="GO" id="GO:0052906">
    <property type="term" value="F:tRNA (guanine(37)-N1)-methyltransferase activity"/>
    <property type="evidence" value="ECO:0007669"/>
    <property type="project" value="UniProtKB-UniRule"/>
</dbReference>
<evidence type="ECO:0000256" key="2">
    <source>
        <dbReference type="ARBA" id="ARBA00022490"/>
    </source>
</evidence>
<evidence type="ECO:0000259" key="12">
    <source>
        <dbReference type="PROSITE" id="PS51684"/>
    </source>
</evidence>
<evidence type="ECO:0000256" key="9">
    <source>
        <dbReference type="ARBA" id="ARBA00047783"/>
    </source>
</evidence>
<feature type="binding site" evidence="10">
    <location>
        <position position="366"/>
    </location>
    <ligand>
        <name>S-adenosyl-L-methionine</name>
        <dbReference type="ChEBI" id="CHEBI:59789"/>
    </ligand>
</feature>
<dbReference type="InterPro" id="IPR030382">
    <property type="entry name" value="MeTrfase_TRM5/TYW2"/>
</dbReference>
<keyword evidence="5 10" id="KW-0949">S-adenosyl-L-methionine</keyword>
<evidence type="ECO:0000313" key="14">
    <source>
        <dbReference type="EMBL" id="KAK1010167.1"/>
    </source>
</evidence>
<dbReference type="InterPro" id="IPR025792">
    <property type="entry name" value="tRNA_Gua_MeTrfase_euk"/>
</dbReference>
<dbReference type="HAMAP" id="MF_03152">
    <property type="entry name" value="TRM5"/>
    <property type="match status" value="1"/>
</dbReference>
<dbReference type="InterPro" id="IPR056744">
    <property type="entry name" value="TRM5/TYW2-like_N"/>
</dbReference>
<proteinExistence type="inferred from homology"/>
<evidence type="ECO:0000256" key="4">
    <source>
        <dbReference type="ARBA" id="ARBA00022679"/>
    </source>
</evidence>
<dbReference type="SUPFAM" id="SSF53335">
    <property type="entry name" value="S-adenosyl-L-methionine-dependent methyltransferases"/>
    <property type="match status" value="1"/>
</dbReference>
<keyword evidence="8 10" id="KW-0539">Nucleus</keyword>
<keyword evidence="7 10" id="KW-0496">Mitochondrion</keyword>
<dbReference type="Pfam" id="PF25133">
    <property type="entry name" value="TYW2_N_2"/>
    <property type="match status" value="1"/>
</dbReference>
<protein>
    <recommendedName>
        <fullName evidence="10">tRNA (guanine(37)-N1)-methyltransferase</fullName>
        <ecNumber evidence="10">2.1.1.228</ecNumber>
    </recommendedName>
    <alternativeName>
        <fullName evidence="10">M1G-methyltransferase</fullName>
    </alternativeName>
    <alternativeName>
        <fullName evidence="10">tRNA [GM37] methyltransferase</fullName>
    </alternativeName>
    <alternativeName>
        <fullName evidence="10">tRNA methyltransferase 5</fullName>
    </alternativeName>
</protein>
<feature type="binding site" evidence="10">
    <location>
        <position position="247"/>
    </location>
    <ligand>
        <name>S-adenosyl-L-methionine</name>
        <dbReference type="ChEBI" id="CHEBI:59789"/>
    </ligand>
</feature>
<feature type="binding site" evidence="10">
    <location>
        <begin position="313"/>
        <end position="314"/>
    </location>
    <ligand>
        <name>S-adenosyl-L-methionine</name>
        <dbReference type="ChEBI" id="CHEBI:59789"/>
    </ligand>
</feature>
<dbReference type="GO" id="GO:0002939">
    <property type="term" value="P:tRNA N1-guanine methylation"/>
    <property type="evidence" value="ECO:0007669"/>
    <property type="project" value="TreeGrafter"/>
</dbReference>
<dbReference type="AlphaFoldDB" id="A0AAN6FT11"/>
<comment type="caution">
    <text evidence="13">The sequence shown here is derived from an EMBL/GenBank/DDBJ whole genome shotgun (WGS) entry which is preliminary data.</text>
</comment>
<dbReference type="FunFam" id="3.30.300.110:FF:000001">
    <property type="entry name" value="tRNA (guanine(37)-N1)-methyltransferase"/>
    <property type="match status" value="1"/>
</dbReference>
<comment type="similarity">
    <text evidence="10">Belongs to the TRM5 / TYW2 family.</text>
</comment>
<evidence type="ECO:0000256" key="10">
    <source>
        <dbReference type="HAMAP-Rule" id="MF_03152"/>
    </source>
</evidence>
<dbReference type="GO" id="GO:0070901">
    <property type="term" value="P:mitochondrial tRNA methylation"/>
    <property type="evidence" value="ECO:0007669"/>
    <property type="project" value="TreeGrafter"/>
</dbReference>
<keyword evidence="16" id="KW-1185">Reference proteome</keyword>
<evidence type="ECO:0000256" key="6">
    <source>
        <dbReference type="ARBA" id="ARBA00022694"/>
    </source>
</evidence>
<dbReference type="Gene3D" id="3.40.50.150">
    <property type="entry name" value="Vaccinia Virus protein VP39"/>
    <property type="match status" value="1"/>
</dbReference>
<feature type="region of interest" description="Disordered" evidence="11">
    <location>
        <begin position="82"/>
        <end position="104"/>
    </location>
</feature>
<keyword evidence="3 10" id="KW-0489">Methyltransferase</keyword>
<evidence type="ECO:0000256" key="11">
    <source>
        <dbReference type="SAM" id="MobiDB-lite"/>
    </source>
</evidence>
<dbReference type="EMBL" id="JASUXU010000015">
    <property type="protein sequence ID" value="KAK0322788.1"/>
    <property type="molecule type" value="Genomic_DNA"/>
</dbReference>
<dbReference type="EMBL" id="JAUJLE010000012">
    <property type="protein sequence ID" value="KAK1010167.1"/>
    <property type="molecule type" value="Genomic_DNA"/>
</dbReference>
<dbReference type="GO" id="GO:0005759">
    <property type="term" value="C:mitochondrial matrix"/>
    <property type="evidence" value="ECO:0007669"/>
    <property type="project" value="UniProtKB-SubCell"/>
</dbReference>
<evidence type="ECO:0000256" key="5">
    <source>
        <dbReference type="ARBA" id="ARBA00022691"/>
    </source>
</evidence>
<gene>
    <name evidence="13" type="primary">TRM5_1</name>
    <name evidence="10" type="synonym">TRM5</name>
    <name evidence="13" type="ORF">LTR82_006245</name>
    <name evidence="14" type="ORF">LTR91_002563</name>
</gene>
<feature type="domain" description="SAM-dependent methyltransferase TRM5/TYW2-type" evidence="12">
    <location>
        <begin position="156"/>
        <end position="477"/>
    </location>
</feature>